<keyword evidence="2" id="KW-1185">Reference proteome</keyword>
<gene>
    <name evidence="1" type="ORF">LMG26411_07878</name>
</gene>
<evidence type="ECO:0000313" key="2">
    <source>
        <dbReference type="Proteomes" id="UP000672657"/>
    </source>
</evidence>
<protein>
    <submittedName>
        <fullName evidence="1">Uncharacterized protein</fullName>
    </submittedName>
</protein>
<organism evidence="1 2">
    <name type="scientific">Cupriavidus numazuensis</name>
    <dbReference type="NCBI Taxonomy" id="221992"/>
    <lineage>
        <taxon>Bacteria</taxon>
        <taxon>Pseudomonadati</taxon>
        <taxon>Pseudomonadota</taxon>
        <taxon>Betaproteobacteria</taxon>
        <taxon>Burkholderiales</taxon>
        <taxon>Burkholderiaceae</taxon>
        <taxon>Cupriavidus</taxon>
    </lineage>
</organism>
<dbReference type="EMBL" id="CAJPVI010000100">
    <property type="protein sequence ID" value="CAG2160942.1"/>
    <property type="molecule type" value="Genomic_DNA"/>
</dbReference>
<dbReference type="Proteomes" id="UP000672657">
    <property type="component" value="Unassembled WGS sequence"/>
</dbReference>
<comment type="caution">
    <text evidence="1">The sequence shown here is derived from an EMBL/GenBank/DDBJ whole genome shotgun (WGS) entry which is preliminary data.</text>
</comment>
<accession>A0ABM8TW52</accession>
<reference evidence="1 2" key="1">
    <citation type="submission" date="2021-03" db="EMBL/GenBank/DDBJ databases">
        <authorList>
            <person name="Peeters C."/>
        </authorList>
    </citation>
    <scope>NUCLEOTIDE SEQUENCE [LARGE SCALE GENOMIC DNA]</scope>
    <source>
        <strain evidence="1 2">LMG 26411</strain>
    </source>
</reference>
<dbReference type="Gene3D" id="1.20.1600.10">
    <property type="entry name" value="Outer membrane efflux proteins (OEP)"/>
    <property type="match status" value="1"/>
</dbReference>
<dbReference type="SUPFAM" id="SSF56954">
    <property type="entry name" value="Outer membrane efflux proteins (OEP)"/>
    <property type="match status" value="1"/>
</dbReference>
<dbReference type="RefSeq" id="WP_211958590.1">
    <property type="nucleotide sequence ID" value="NZ_CAJPVI010000100.1"/>
</dbReference>
<sequence>MTAYNASLAAGVEQTRRAAELARTQYRFGYIGLLDVLVAERDLLSAESQQAASDASLRVGLVRIFAAAGGGWKVGSGETRKSSELAPDA</sequence>
<name>A0ABM8TW52_9BURK</name>
<evidence type="ECO:0000313" key="1">
    <source>
        <dbReference type="EMBL" id="CAG2160942.1"/>
    </source>
</evidence>
<proteinExistence type="predicted"/>